<feature type="compositionally biased region" description="Polar residues" evidence="1">
    <location>
        <begin position="176"/>
        <end position="189"/>
    </location>
</feature>
<dbReference type="EMBL" id="AGVY01000038">
    <property type="protein sequence ID" value="EHN06217.1"/>
    <property type="molecule type" value="Genomic_DNA"/>
</dbReference>
<name>H0GJG4_SACCK</name>
<dbReference type="PhylomeDB" id="H0GJG4"/>
<proteinExistence type="predicted"/>
<feature type="region of interest" description="Disordered" evidence="1">
    <location>
        <begin position="34"/>
        <end position="116"/>
    </location>
</feature>
<keyword evidence="3" id="KW-1185">Reference proteome</keyword>
<organism evidence="2 3">
    <name type="scientific">Saccharomyces cerevisiae x Saccharomyces kudriavzevii (strain VIN7)</name>
    <name type="common">Yeast</name>
    <dbReference type="NCBI Taxonomy" id="1095631"/>
    <lineage>
        <taxon>Eukaryota</taxon>
        <taxon>Fungi</taxon>
        <taxon>Dikarya</taxon>
        <taxon>Ascomycota</taxon>
        <taxon>Saccharomycotina</taxon>
        <taxon>Saccharomycetes</taxon>
        <taxon>Saccharomycetales</taxon>
        <taxon>Saccharomycetaceae</taxon>
        <taxon>Saccharomyces</taxon>
    </lineage>
</organism>
<gene>
    <name evidence="2" type="ORF">VIN7_3045</name>
</gene>
<protein>
    <submittedName>
        <fullName evidence="2">YKR045C-like protein</fullName>
    </submittedName>
</protein>
<accession>H0GJG4</accession>
<dbReference type="HOGENOM" id="CLU_083988_0_0_1"/>
<dbReference type="Proteomes" id="UP000009009">
    <property type="component" value="Unassembled WGS sequence"/>
</dbReference>
<evidence type="ECO:0000313" key="3">
    <source>
        <dbReference type="Proteomes" id="UP000009009"/>
    </source>
</evidence>
<feature type="region of interest" description="Disordered" evidence="1">
    <location>
        <begin position="1"/>
        <end position="22"/>
    </location>
</feature>
<feature type="region of interest" description="Disordered" evidence="1">
    <location>
        <begin position="166"/>
        <end position="189"/>
    </location>
</feature>
<evidence type="ECO:0000313" key="2">
    <source>
        <dbReference type="EMBL" id="EHN06217.1"/>
    </source>
</evidence>
<dbReference type="AlphaFoldDB" id="H0GJG4"/>
<evidence type="ECO:0000256" key="1">
    <source>
        <dbReference type="SAM" id="MobiDB-lite"/>
    </source>
</evidence>
<comment type="caution">
    <text evidence="2">The sequence shown here is derived from an EMBL/GenBank/DDBJ whole genome shotgun (WGS) entry which is preliminary data.</text>
</comment>
<dbReference type="OrthoDB" id="4035860at2759"/>
<reference evidence="2 3" key="1">
    <citation type="journal article" date="2012" name="FEMS Yeast Res.">
        <title>The genome sequence of the wine yeast VIN7 reveals an allotriploid hybrid genome with Saccharomyces cerevisiae and Saccharomyces kudriavzevii origins.</title>
        <authorList>
            <person name="Borneman A.R."/>
            <person name="Desany B.A."/>
            <person name="Riches D."/>
            <person name="Affourtit J.P."/>
            <person name="Forgan A.H."/>
            <person name="Pretorius I.S."/>
            <person name="Egholm M."/>
            <person name="Chambers P.J."/>
        </authorList>
    </citation>
    <scope>NUCLEOTIDE SEQUENCE [LARGE SCALE GENOMIC DNA]</scope>
    <source>
        <strain evidence="2 3">VIN7</strain>
    </source>
</reference>
<sequence>MVPRESPSMSNSHHTSQGRRYKLSVWVKKIINTTTTTNASVSSSKPRRGTRAGPTRVKRAELDPDGTTISSSLRPLVDRNSLHSSESDDEGDRRVAWDEPPTGKVRQQQQQQQQNDNASVIPLVSFCSSSVKSSTFSDIHSIQSTRPTIFSNRTFETNSSVLAIPPQSILDRSRTLPPSNASNTTTRRP</sequence>